<feature type="domain" description="HTH tetR-type" evidence="6">
    <location>
        <begin position="25"/>
        <end position="85"/>
    </location>
</feature>
<dbReference type="SUPFAM" id="SSF46689">
    <property type="entry name" value="Homeodomain-like"/>
    <property type="match status" value="1"/>
</dbReference>
<evidence type="ECO:0000259" key="6">
    <source>
        <dbReference type="PROSITE" id="PS50977"/>
    </source>
</evidence>
<keyword evidence="1" id="KW-0805">Transcription regulation</keyword>
<dbReference type="InterPro" id="IPR050109">
    <property type="entry name" value="HTH-type_TetR-like_transc_reg"/>
</dbReference>
<dbReference type="RefSeq" id="WP_330152105.1">
    <property type="nucleotide sequence ID" value="NZ_JAUZMZ010000052.1"/>
</dbReference>
<evidence type="ECO:0000313" key="8">
    <source>
        <dbReference type="Proteomes" id="UP001331936"/>
    </source>
</evidence>
<protein>
    <submittedName>
        <fullName evidence="7">TetR/AcrR family transcriptional regulator</fullName>
    </submittedName>
</protein>
<keyword evidence="8" id="KW-1185">Reference proteome</keyword>
<sequence length="217" mass="23103">MVVDAEAGSAESASVSPRRPSRTRAGTEGRILTAVLELLRAHGPRRVTVEAVAALSGVAKTTIYRRYANRDELLEAALHSQVVEPCVPDGLCVYDRVKWTLELIRAALASDMGMGSVSAILTDQDPDFTESFREIINARSKVVGDVLRAAVESGAVREDLDIDTAVSMLVGSYLGAYLRHGKVDATWADEVVHIMCPELEPDSVGPPSGPAPGPVPA</sequence>
<proteinExistence type="predicted"/>
<evidence type="ECO:0000256" key="1">
    <source>
        <dbReference type="ARBA" id="ARBA00023015"/>
    </source>
</evidence>
<dbReference type="PANTHER" id="PTHR30055">
    <property type="entry name" value="HTH-TYPE TRANSCRIPTIONAL REGULATOR RUTR"/>
    <property type="match status" value="1"/>
</dbReference>
<gene>
    <name evidence="7" type="ORF">Q8814_11275</name>
</gene>
<keyword evidence="3" id="KW-0804">Transcription</keyword>
<dbReference type="InterPro" id="IPR036271">
    <property type="entry name" value="Tet_transcr_reg_TetR-rel_C_sf"/>
</dbReference>
<feature type="region of interest" description="Disordered" evidence="5">
    <location>
        <begin position="1"/>
        <end position="26"/>
    </location>
</feature>
<comment type="caution">
    <text evidence="7">The sequence shown here is derived from an EMBL/GenBank/DDBJ whole genome shotgun (WGS) entry which is preliminary data.</text>
</comment>
<evidence type="ECO:0000313" key="7">
    <source>
        <dbReference type="EMBL" id="MEE2032687.1"/>
    </source>
</evidence>
<evidence type="ECO:0000256" key="4">
    <source>
        <dbReference type="PROSITE-ProRule" id="PRU00335"/>
    </source>
</evidence>
<dbReference type="PROSITE" id="PS50977">
    <property type="entry name" value="HTH_TETR_2"/>
    <property type="match status" value="1"/>
</dbReference>
<dbReference type="Proteomes" id="UP001331936">
    <property type="component" value="Unassembled WGS sequence"/>
</dbReference>
<dbReference type="InterPro" id="IPR009057">
    <property type="entry name" value="Homeodomain-like_sf"/>
</dbReference>
<reference evidence="7 8" key="1">
    <citation type="submission" date="2023-08" db="EMBL/GenBank/DDBJ databases">
        <authorList>
            <person name="Girao M."/>
            <person name="Carvalho M.F."/>
        </authorList>
    </citation>
    <scope>NUCLEOTIDE SEQUENCE [LARGE SCALE GENOMIC DNA]</scope>
    <source>
        <strain evidence="7 8">CC-R104</strain>
    </source>
</reference>
<keyword evidence="2 4" id="KW-0238">DNA-binding</keyword>
<dbReference type="Gene3D" id="1.10.10.60">
    <property type="entry name" value="Homeodomain-like"/>
    <property type="match status" value="1"/>
</dbReference>
<evidence type="ECO:0000256" key="2">
    <source>
        <dbReference type="ARBA" id="ARBA00023125"/>
    </source>
</evidence>
<evidence type="ECO:0000256" key="5">
    <source>
        <dbReference type="SAM" id="MobiDB-lite"/>
    </source>
</evidence>
<feature type="DNA-binding region" description="H-T-H motif" evidence="4">
    <location>
        <begin position="48"/>
        <end position="67"/>
    </location>
</feature>
<dbReference type="PRINTS" id="PR00455">
    <property type="entry name" value="HTHTETR"/>
</dbReference>
<dbReference type="PANTHER" id="PTHR30055:SF234">
    <property type="entry name" value="HTH-TYPE TRANSCRIPTIONAL REGULATOR BETI"/>
    <property type="match status" value="1"/>
</dbReference>
<dbReference type="InterPro" id="IPR001647">
    <property type="entry name" value="HTH_TetR"/>
</dbReference>
<feature type="compositionally biased region" description="Low complexity" evidence="5">
    <location>
        <begin position="1"/>
        <end position="16"/>
    </location>
</feature>
<organism evidence="7 8">
    <name type="scientific">Rhodococcus chondri</name>
    <dbReference type="NCBI Taxonomy" id="3065941"/>
    <lineage>
        <taxon>Bacteria</taxon>
        <taxon>Bacillati</taxon>
        <taxon>Actinomycetota</taxon>
        <taxon>Actinomycetes</taxon>
        <taxon>Mycobacteriales</taxon>
        <taxon>Nocardiaceae</taxon>
        <taxon>Rhodococcus</taxon>
    </lineage>
</organism>
<dbReference type="Pfam" id="PF16859">
    <property type="entry name" value="TetR_C_11"/>
    <property type="match status" value="1"/>
</dbReference>
<dbReference type="InterPro" id="IPR011075">
    <property type="entry name" value="TetR_C"/>
</dbReference>
<dbReference type="Pfam" id="PF00440">
    <property type="entry name" value="TetR_N"/>
    <property type="match status" value="1"/>
</dbReference>
<dbReference type="SUPFAM" id="SSF48498">
    <property type="entry name" value="Tetracyclin repressor-like, C-terminal domain"/>
    <property type="match status" value="1"/>
</dbReference>
<accession>A0ABU7JRP1</accession>
<evidence type="ECO:0000256" key="3">
    <source>
        <dbReference type="ARBA" id="ARBA00023163"/>
    </source>
</evidence>
<name>A0ABU7JRP1_9NOCA</name>
<dbReference type="Gene3D" id="1.10.357.10">
    <property type="entry name" value="Tetracycline Repressor, domain 2"/>
    <property type="match status" value="1"/>
</dbReference>
<dbReference type="EMBL" id="JAUZMZ010000052">
    <property type="protein sequence ID" value="MEE2032687.1"/>
    <property type="molecule type" value="Genomic_DNA"/>
</dbReference>